<feature type="domain" description="DUF6531" evidence="2">
    <location>
        <begin position="42"/>
        <end position="123"/>
    </location>
</feature>
<evidence type="ECO:0000313" key="5">
    <source>
        <dbReference type="Proteomes" id="UP000690515"/>
    </source>
</evidence>
<evidence type="ECO:0000313" key="4">
    <source>
        <dbReference type="EMBL" id="MBU2714011.1"/>
    </source>
</evidence>
<sequence length="426" mass="48123">MSNFKCPDGYVYKKWPAGKNLCEKTGELIPRKTNNTTQVCTGNPINVATGYKWQSENDVHIGSLRFTRTYNSYWANLSNEVKYNPGSHLPSIGPGWTTSFHTYLDVSGQWVKVHKANGQVLVFAKKSDNTYQSENDVFDTLSLYTGSEVEGAYYHYVNSASNHSEYYDENGWLLKIKKTHEEITFSYQDDKLSSVTDSKGNQFLFNYGELGYLSSLQFSDQKIEYGYSDNGNLISVKFADGNTQQYHYENTAFPYALTGLTNENGDRFATWHYDDQGRAISSEHANGTEKATLSFNDSNSTTVTNPLGKKTTYHFKLIEGVKHVTKVEGHASTSCAAANRDYTYYDNGLLKSKTDWKGVATSYEYNDRGLVTRQVVAEGTPQAQVTTTEWHDTFTLPTKITQQGITTEFTYDEQGRLVQQRQVSSK</sequence>
<evidence type="ECO:0000256" key="1">
    <source>
        <dbReference type="ARBA" id="ARBA00022737"/>
    </source>
</evidence>
<dbReference type="Pfam" id="PF20148">
    <property type="entry name" value="DUF6531"/>
    <property type="match status" value="1"/>
</dbReference>
<dbReference type="NCBIfam" id="TIGR01643">
    <property type="entry name" value="YD_repeat_2x"/>
    <property type="match status" value="1"/>
</dbReference>
<keyword evidence="1" id="KW-0677">Repeat</keyword>
<dbReference type="Proteomes" id="UP000690515">
    <property type="component" value="Unassembled WGS sequence"/>
</dbReference>
<comment type="caution">
    <text evidence="4">The sequence shown here is derived from an EMBL/GenBank/DDBJ whole genome shotgun (WGS) entry which is preliminary data.</text>
</comment>
<feature type="domain" description="Teneurin-like YD-shell" evidence="3">
    <location>
        <begin position="297"/>
        <end position="379"/>
    </location>
</feature>
<proteinExistence type="predicted"/>
<dbReference type="EMBL" id="JAGSOY010000133">
    <property type="protein sequence ID" value="MBU2714011.1"/>
    <property type="molecule type" value="Genomic_DNA"/>
</dbReference>
<reference evidence="4 5" key="1">
    <citation type="submission" date="2021-04" db="EMBL/GenBank/DDBJ databases">
        <authorList>
            <person name="Pira H."/>
            <person name="Risdian C."/>
            <person name="Wink J."/>
        </authorList>
    </citation>
    <scope>NUCLEOTIDE SEQUENCE [LARGE SCALE GENOMIC DNA]</scope>
    <source>
        <strain evidence="4 5">WH53</strain>
    </source>
</reference>
<dbReference type="Pfam" id="PF25023">
    <property type="entry name" value="TEN_YD-shell"/>
    <property type="match status" value="1"/>
</dbReference>
<dbReference type="Gene3D" id="2.180.10.10">
    <property type="entry name" value="RHS repeat-associated core"/>
    <property type="match status" value="1"/>
</dbReference>
<keyword evidence="5" id="KW-1185">Reference proteome</keyword>
<accession>A0ABS5ZIV2</accession>
<evidence type="ECO:0000259" key="3">
    <source>
        <dbReference type="Pfam" id="PF25023"/>
    </source>
</evidence>
<evidence type="ECO:0000259" key="2">
    <source>
        <dbReference type="Pfam" id="PF20148"/>
    </source>
</evidence>
<gene>
    <name evidence="4" type="ORF">KCG35_23435</name>
</gene>
<dbReference type="InterPro" id="IPR056823">
    <property type="entry name" value="TEN-like_YD-shell"/>
</dbReference>
<protein>
    <submittedName>
        <fullName evidence="4">RHS repeat protein</fullName>
    </submittedName>
</protein>
<name>A0ABS5ZIV2_9GAMM</name>
<dbReference type="InterPro" id="IPR045351">
    <property type="entry name" value="DUF6531"/>
</dbReference>
<dbReference type="InterPro" id="IPR006530">
    <property type="entry name" value="YD"/>
</dbReference>
<organism evidence="4 5">
    <name type="scientific">Zooshikella harenae</name>
    <dbReference type="NCBI Taxonomy" id="2827238"/>
    <lineage>
        <taxon>Bacteria</taxon>
        <taxon>Pseudomonadati</taxon>
        <taxon>Pseudomonadota</taxon>
        <taxon>Gammaproteobacteria</taxon>
        <taxon>Oceanospirillales</taxon>
        <taxon>Zooshikellaceae</taxon>
        <taxon>Zooshikella</taxon>
    </lineage>
</organism>